<dbReference type="SUPFAM" id="SSF56112">
    <property type="entry name" value="Protein kinase-like (PK-like)"/>
    <property type="match status" value="1"/>
</dbReference>
<evidence type="ECO:0000256" key="1">
    <source>
        <dbReference type="ARBA" id="ARBA00012513"/>
    </source>
</evidence>
<dbReference type="Gene3D" id="3.30.200.20">
    <property type="entry name" value="Phosphorylase Kinase, domain 1"/>
    <property type="match status" value="1"/>
</dbReference>
<dbReference type="PANTHER" id="PTHR43289:SF6">
    <property type="entry name" value="SERINE_THREONINE-PROTEIN KINASE NEKL-3"/>
    <property type="match status" value="1"/>
</dbReference>
<dbReference type="InterPro" id="IPR011009">
    <property type="entry name" value="Kinase-like_dom_sf"/>
</dbReference>
<evidence type="ECO:0000259" key="9">
    <source>
        <dbReference type="PROSITE" id="PS50011"/>
    </source>
</evidence>
<dbReference type="Pfam" id="PF00069">
    <property type="entry name" value="Pkinase"/>
    <property type="match status" value="1"/>
</dbReference>
<evidence type="ECO:0000256" key="4">
    <source>
        <dbReference type="ARBA" id="ARBA00022741"/>
    </source>
</evidence>
<dbReference type="Pfam" id="PF13360">
    <property type="entry name" value="PQQ_2"/>
    <property type="match status" value="2"/>
</dbReference>
<comment type="caution">
    <text evidence="10">The sequence shown here is derived from an EMBL/GenBank/DDBJ whole genome shotgun (WGS) entry which is preliminary data.</text>
</comment>
<dbReference type="CDD" id="cd14014">
    <property type="entry name" value="STKc_PknB_like"/>
    <property type="match status" value="1"/>
</dbReference>
<dbReference type="EMBL" id="JBHSBN010000017">
    <property type="protein sequence ID" value="MFC4108657.1"/>
    <property type="molecule type" value="Genomic_DNA"/>
</dbReference>
<dbReference type="Gene3D" id="2.130.10.10">
    <property type="entry name" value="YVTN repeat-like/Quinoprotein amine dehydrogenase"/>
    <property type="match status" value="1"/>
</dbReference>
<dbReference type="Proteomes" id="UP001595868">
    <property type="component" value="Unassembled WGS sequence"/>
</dbReference>
<feature type="binding site" evidence="7">
    <location>
        <position position="39"/>
    </location>
    <ligand>
        <name>ATP</name>
        <dbReference type="ChEBI" id="CHEBI:30616"/>
    </ligand>
</feature>
<proteinExistence type="predicted"/>
<dbReference type="PANTHER" id="PTHR43289">
    <property type="entry name" value="MITOGEN-ACTIVATED PROTEIN KINASE KINASE KINASE 20-RELATED"/>
    <property type="match status" value="1"/>
</dbReference>
<keyword evidence="5" id="KW-0418">Kinase</keyword>
<organism evidence="10 11">
    <name type="scientific">Micromonospora zhanjiangensis</name>
    <dbReference type="NCBI Taxonomy" id="1522057"/>
    <lineage>
        <taxon>Bacteria</taxon>
        <taxon>Bacillati</taxon>
        <taxon>Actinomycetota</taxon>
        <taxon>Actinomycetes</taxon>
        <taxon>Micromonosporales</taxon>
        <taxon>Micromonosporaceae</taxon>
        <taxon>Micromonospora</taxon>
    </lineage>
</organism>
<keyword evidence="6 7" id="KW-0067">ATP-binding</keyword>
<dbReference type="SUPFAM" id="SSF50998">
    <property type="entry name" value="Quinoprotein alcohol dehydrogenase-like"/>
    <property type="match status" value="2"/>
</dbReference>
<dbReference type="InterPro" id="IPR017441">
    <property type="entry name" value="Protein_kinase_ATP_BS"/>
</dbReference>
<gene>
    <name evidence="10" type="ORF">ACFOX0_22320</name>
</gene>
<dbReference type="SMART" id="SM00220">
    <property type="entry name" value="S_TKc"/>
    <property type="match status" value="1"/>
</dbReference>
<dbReference type="InterPro" id="IPR002372">
    <property type="entry name" value="PQQ_rpt_dom"/>
</dbReference>
<name>A0ABV8KRD7_9ACTN</name>
<evidence type="ECO:0000256" key="7">
    <source>
        <dbReference type="PROSITE-ProRule" id="PRU10141"/>
    </source>
</evidence>
<feature type="domain" description="Protein kinase" evidence="9">
    <location>
        <begin position="10"/>
        <end position="278"/>
    </location>
</feature>
<dbReference type="Gene3D" id="1.10.510.10">
    <property type="entry name" value="Transferase(Phosphotransferase) domain 1"/>
    <property type="match status" value="1"/>
</dbReference>
<evidence type="ECO:0000256" key="6">
    <source>
        <dbReference type="ARBA" id="ARBA00022840"/>
    </source>
</evidence>
<dbReference type="InterPro" id="IPR018391">
    <property type="entry name" value="PQQ_b-propeller_rpt"/>
</dbReference>
<evidence type="ECO:0000256" key="2">
    <source>
        <dbReference type="ARBA" id="ARBA00022527"/>
    </source>
</evidence>
<feature type="region of interest" description="Disordered" evidence="8">
    <location>
        <begin position="291"/>
        <end position="335"/>
    </location>
</feature>
<evidence type="ECO:0000256" key="8">
    <source>
        <dbReference type="SAM" id="MobiDB-lite"/>
    </source>
</evidence>
<dbReference type="InterPro" id="IPR011047">
    <property type="entry name" value="Quinoprotein_ADH-like_sf"/>
</dbReference>
<evidence type="ECO:0000256" key="3">
    <source>
        <dbReference type="ARBA" id="ARBA00022679"/>
    </source>
</evidence>
<protein>
    <recommendedName>
        <fullName evidence="1">non-specific serine/threonine protein kinase</fullName>
        <ecNumber evidence="1">2.7.11.1</ecNumber>
    </recommendedName>
</protein>
<reference evidence="11" key="1">
    <citation type="journal article" date="2019" name="Int. J. Syst. Evol. Microbiol.">
        <title>The Global Catalogue of Microorganisms (GCM) 10K type strain sequencing project: providing services to taxonomists for standard genome sequencing and annotation.</title>
        <authorList>
            <consortium name="The Broad Institute Genomics Platform"/>
            <consortium name="The Broad Institute Genome Sequencing Center for Infectious Disease"/>
            <person name="Wu L."/>
            <person name="Ma J."/>
        </authorList>
    </citation>
    <scope>NUCLEOTIDE SEQUENCE [LARGE SCALE GENOMIC DNA]</scope>
    <source>
        <strain evidence="11">2902at01</strain>
    </source>
</reference>
<dbReference type="InterPro" id="IPR008271">
    <property type="entry name" value="Ser/Thr_kinase_AS"/>
</dbReference>
<dbReference type="RefSeq" id="WP_377549232.1">
    <property type="nucleotide sequence ID" value="NZ_JBHSBN010000017.1"/>
</dbReference>
<dbReference type="PROSITE" id="PS00107">
    <property type="entry name" value="PROTEIN_KINASE_ATP"/>
    <property type="match status" value="1"/>
</dbReference>
<keyword evidence="2" id="KW-0723">Serine/threonine-protein kinase</keyword>
<evidence type="ECO:0000313" key="10">
    <source>
        <dbReference type="EMBL" id="MFC4108657.1"/>
    </source>
</evidence>
<dbReference type="PROSITE" id="PS00108">
    <property type="entry name" value="PROTEIN_KINASE_ST"/>
    <property type="match status" value="1"/>
</dbReference>
<dbReference type="PROSITE" id="PS50011">
    <property type="entry name" value="PROTEIN_KINASE_DOM"/>
    <property type="match status" value="1"/>
</dbReference>
<dbReference type="InterPro" id="IPR000719">
    <property type="entry name" value="Prot_kinase_dom"/>
</dbReference>
<keyword evidence="11" id="KW-1185">Reference proteome</keyword>
<evidence type="ECO:0000313" key="11">
    <source>
        <dbReference type="Proteomes" id="UP001595868"/>
    </source>
</evidence>
<sequence>MVVRVLAGRYELVRVVGRGGMGEVWEGRDRVIGRRVAIKLLPHDRRDVAGAELFQREARTAGALSHPGVVTVHDFGQDGDDGSLFLVMEFLVGRDLRTVLDEDGPPPVPTAVDWAAQTAAALARAHEVDVVHRDLKPANLMLTPDGQVKILDFGIARFMESLPSSKVMGTFPYMPPERFDGHPGNARSDLYALGCVLHELLTGRKPFDATSPASMMSAHLTRTPVPPGRLRPEVPAALDDLVMELLAKAPEDRPASAAEVRDRLRGLPAAAATSRPVIADAAARTTAPATLVDPGNAETVGPESPPATLNMTRPETPATLVEPPEPTPETRSGTRLLTRRRALWLGVAAAAAGAGIKGGYALYGLGGRDDPAGSGRPWFTAGGCPLSRLVVDGEVAYVSGKDAQHSTVYALNRLSGAKKWSHRIDGAGYGDTDRKNVTVPYPLVVGGAVYVWGLDGHMYVLDAATGAKRWEYTVGGVELLTVSGGLVYVYVHHENAIHALDAATGAEKWVARAVGGIDAHAMVDEVVYAYIDNQGNLRALDLATGRKKWDLTGSYATQLWTAGGMLYVSREEDVQALDPATGAPRWTSPVDVDSKAEGAVADGAAYFFCFFKGDEYSGEAVHALDGATGKRRWSAQPASLSSARLQVADGTVYVHGTRTTYALNAATGRTKWSINRPLDGGLELAVADKLVYVNGSSDDQTVHALDAATGRTRWTSSVNGQLLLITNERLYVASDNNDAIYALDAATGAG</sequence>
<keyword evidence="4 7" id="KW-0547">Nucleotide-binding</keyword>
<keyword evidence="3" id="KW-0808">Transferase</keyword>
<dbReference type="InterPro" id="IPR015943">
    <property type="entry name" value="WD40/YVTN_repeat-like_dom_sf"/>
</dbReference>
<dbReference type="SMART" id="SM00564">
    <property type="entry name" value="PQQ"/>
    <property type="match status" value="8"/>
</dbReference>
<dbReference type="EC" id="2.7.11.1" evidence="1"/>
<dbReference type="Gene3D" id="2.40.10.480">
    <property type="match status" value="3"/>
</dbReference>
<evidence type="ECO:0000256" key="5">
    <source>
        <dbReference type="ARBA" id="ARBA00022777"/>
    </source>
</evidence>
<accession>A0ABV8KRD7</accession>